<dbReference type="Proteomes" id="UP000014500">
    <property type="component" value="Unassembled WGS sequence"/>
</dbReference>
<dbReference type="HOGENOM" id="CLU_1490825_0_0_1"/>
<dbReference type="EnsemblMetazoa" id="SMAR002380-RA">
    <property type="protein sequence ID" value="SMAR002380-PA"/>
    <property type="gene ID" value="SMAR002380"/>
</dbReference>
<evidence type="ECO:0000313" key="1">
    <source>
        <dbReference type="EnsemblMetazoa" id="SMAR002380-PA"/>
    </source>
</evidence>
<evidence type="ECO:0000313" key="2">
    <source>
        <dbReference type="Proteomes" id="UP000014500"/>
    </source>
</evidence>
<dbReference type="AlphaFoldDB" id="T1IN10"/>
<sequence>MLTWLVQYADNITFSYEGNLVAQKVLTNENASFPLFINPPLQTHAEGRSIIRCDVTFDERGIEIIFHHMWSTHNWQNATRIVKSVGRNQDKTNIHFELLIRLQFERSNRLDDIFMRGVTGTENVNHITMNRGKEAGRKKQYCDVKPEASYQCSTYNIANFQHCIVLYTLQYTCLLEERGAI</sequence>
<reference evidence="2" key="1">
    <citation type="submission" date="2011-05" db="EMBL/GenBank/DDBJ databases">
        <authorList>
            <person name="Richards S.R."/>
            <person name="Qu J."/>
            <person name="Jiang H."/>
            <person name="Jhangiani S.N."/>
            <person name="Agravi P."/>
            <person name="Goodspeed R."/>
            <person name="Gross S."/>
            <person name="Mandapat C."/>
            <person name="Jackson L."/>
            <person name="Mathew T."/>
            <person name="Pu L."/>
            <person name="Thornton R."/>
            <person name="Saada N."/>
            <person name="Wilczek-Boney K.B."/>
            <person name="Lee S."/>
            <person name="Kovar C."/>
            <person name="Wu Y."/>
            <person name="Scherer S.E."/>
            <person name="Worley K.C."/>
            <person name="Muzny D.M."/>
            <person name="Gibbs R."/>
        </authorList>
    </citation>
    <scope>NUCLEOTIDE SEQUENCE</scope>
    <source>
        <strain evidence="2">Brora</strain>
    </source>
</reference>
<accession>T1IN10</accession>
<proteinExistence type="predicted"/>
<reference evidence="1" key="2">
    <citation type="submission" date="2015-02" db="UniProtKB">
        <authorList>
            <consortium name="EnsemblMetazoa"/>
        </authorList>
    </citation>
    <scope>IDENTIFICATION</scope>
</reference>
<keyword evidence="2" id="KW-1185">Reference proteome</keyword>
<name>T1IN10_STRMM</name>
<dbReference type="EMBL" id="JH431114">
    <property type="status" value="NOT_ANNOTATED_CDS"/>
    <property type="molecule type" value="Genomic_DNA"/>
</dbReference>
<organism evidence="1 2">
    <name type="scientific">Strigamia maritima</name>
    <name type="common">European centipede</name>
    <name type="synonym">Geophilus maritimus</name>
    <dbReference type="NCBI Taxonomy" id="126957"/>
    <lineage>
        <taxon>Eukaryota</taxon>
        <taxon>Metazoa</taxon>
        <taxon>Ecdysozoa</taxon>
        <taxon>Arthropoda</taxon>
        <taxon>Myriapoda</taxon>
        <taxon>Chilopoda</taxon>
        <taxon>Pleurostigmophora</taxon>
        <taxon>Geophilomorpha</taxon>
        <taxon>Linotaeniidae</taxon>
        <taxon>Strigamia</taxon>
    </lineage>
</organism>
<protein>
    <submittedName>
        <fullName evidence="1">Uncharacterized protein</fullName>
    </submittedName>
</protein>